<feature type="compositionally biased region" description="Polar residues" evidence="6">
    <location>
        <begin position="1130"/>
        <end position="1156"/>
    </location>
</feature>
<keyword evidence="3 4" id="KW-0597">Phosphoprotein</keyword>
<feature type="compositionally biased region" description="Polar residues" evidence="6">
    <location>
        <begin position="1340"/>
        <end position="1351"/>
    </location>
</feature>
<dbReference type="Pfam" id="PF07494">
    <property type="entry name" value="Reg_prop"/>
    <property type="match status" value="5"/>
</dbReference>
<feature type="region of interest" description="Disordered" evidence="6">
    <location>
        <begin position="1079"/>
        <end position="1543"/>
    </location>
</feature>
<dbReference type="PANTHER" id="PTHR43547">
    <property type="entry name" value="TWO-COMPONENT HISTIDINE KINASE"/>
    <property type="match status" value="1"/>
</dbReference>
<evidence type="ECO:0000313" key="10">
    <source>
        <dbReference type="Proteomes" id="UP000663090"/>
    </source>
</evidence>
<evidence type="ECO:0000256" key="1">
    <source>
        <dbReference type="ARBA" id="ARBA00000085"/>
    </source>
</evidence>
<dbReference type="Pfam" id="PF07495">
    <property type="entry name" value="Y_Y_Y"/>
    <property type="match status" value="1"/>
</dbReference>
<dbReference type="CDD" id="cd00156">
    <property type="entry name" value="REC"/>
    <property type="match status" value="1"/>
</dbReference>
<dbReference type="Pfam" id="PF00512">
    <property type="entry name" value="HisKA"/>
    <property type="match status" value="1"/>
</dbReference>
<feature type="domain" description="Response regulatory" evidence="8">
    <location>
        <begin position="1543"/>
        <end position="1661"/>
    </location>
</feature>
<dbReference type="Gene3D" id="3.40.50.2300">
    <property type="match status" value="1"/>
</dbReference>
<evidence type="ECO:0000256" key="2">
    <source>
        <dbReference type="ARBA" id="ARBA00012438"/>
    </source>
</evidence>
<feature type="compositionally biased region" description="Polar residues" evidence="6">
    <location>
        <begin position="1189"/>
        <end position="1212"/>
    </location>
</feature>
<dbReference type="InterPro" id="IPR003594">
    <property type="entry name" value="HATPase_dom"/>
</dbReference>
<protein>
    <recommendedName>
        <fullName evidence="2">histidine kinase</fullName>
        <ecNumber evidence="2">2.7.13.3</ecNumber>
    </recommendedName>
</protein>
<dbReference type="PROSITE" id="PS50110">
    <property type="entry name" value="RESPONSE_REGULATORY"/>
    <property type="match status" value="1"/>
</dbReference>
<dbReference type="PRINTS" id="PR00344">
    <property type="entry name" value="BCTRLSENSOR"/>
</dbReference>
<dbReference type="SMART" id="SM00388">
    <property type="entry name" value="HisKA"/>
    <property type="match status" value="1"/>
</dbReference>
<dbReference type="InterPro" id="IPR003661">
    <property type="entry name" value="HisK_dim/P_dom"/>
</dbReference>
<sequence length="1669" mass="179491">MASRAILPDTVGVMRISGHRPRAVWRGLLGVVLLAGLVLARPGFALDPQRRVSQYSQDSWRSDDGLPQNSLLALAQTRDGYVWLGTWEGLVRFDGARFVVFDKRNTPELRSHAIKALAEDASGVLWVGTDQGLVAYVDGRFQRAPGASAPLEGVRVEELLVGEGSLWVGTSGGLWQVPLGEGVARHFTEADGLPGSFVTAIARAGGDNRLWVGTKAGVALLEGGQVLRTPFPVPGPDPHPGVTALYQDVSGTLWMGTESGLFSWNGAVVTRFTVAEGLPAIVTALFADSQGSLWVGTRRGGLVRREADGFSAPLHGAGLADAEVLSLLEDRDGSLWVGTYSGLFRLRDGPFATYGGPEGLANETVSTVLEDRRGTVWFGTVGGGLFYLRDGRIHRMEDFEGGTDPVITALHEAPDGTLWAGSKAGAFRYDGHRFARSSRVQGLPDDVVTSILVDSRGTQWFGTRKGLARVRGGDVMVFGPRQGLGEPVIVMAEDAAGAVWLGSEGGLWRFEEGKGLRRYTLKDGLPGEVVLSLLTDPDGTVWVGTETGLGRWRNGEWTRYSVSQHGLYDDAVFSIVSDGDGYLWMSSNKGVSRVSRRELDEVADGRRSRLAVMGFDQTDGMRSPECNGNTQPSGWRGKDGRLWFTTIQGAIVVDPVRVRASRQPPEVRIEEVRVQGQLVPVKGPVELRPDGSRLDIRFTAFTPGDAVRLPFRYRLVGHDDGWVRAEIRRATYTGLRPGRYRFEVQAEGRDGGWTEPVSLEVLLEPNLWQRTDFWALFVLGLGMLGVSVYLLRVGQLKARERWLEERVQERTRELARANEELEANVRTLRQTQAQLVQAGRMAAVGQLAAGVGHEINNPLAYIVSNLEHASEESDALARELGEARDAGTRLREVGQALREALHGADRVRRIVRDLKTFSRPDDEMQGPVELGAVLDSAVKIAMGELRPRAKVVRDYGDVTWVEGSEARLAQVFLNLLINAAQALPEGRAEENEVRLVTRAGPEGWVVAEVRDTGTGISPESLGRIFDPFYTTKPVGVGTGLGLSLCHAYVTAMGGTISVESELGRGSVFRVALRRARDAGAAMSAEGRRRGVTGSRSVRGTGERAAYGEPGRASSSMGYPAVPELLRGVTERQSSPTGYPSVSESSRGVTERPSSPTGYPAVPESSQGMRAAIERQSSSTGYPVVVESSRGVTQRKSSPTGYPTVPESSQGMRGSTEHPSAPMGSPAEPESLRGPTPHKPSSREHESAHGMRGLTEHSSSSAGHPAEHESSQGWRGLTEQPSSTSYSAQSEPSQGMRGIADRKSSPLGYPTVPESHQGARPMEEFSPPRSPSPAATYGLRVSSSMDPATSSDTSRRGDFSEHRQVQGPPSSASPSPEDALSSGRHAVASGPRPVTERKSSPTGHPTVAEPSSGTRAVTERTSSRHPAIGESSSGSRFVTEYPALTGHAPSLESSPPRVEFDTSRPPSSALAEPVPSFRDDLAATRADLPGPVSDGARATPATHVEPNTAQPGLEPSSMGETASAHSHPGPTPARAPSTTRPRGRVLVVDDDALVSGAIRRTLARENDVDVVVSARQALERLSEPAPRRYDVVLCDLMMPEMTGMDLYDALVRTAPAVAERVVFITGGAFTPTARTFLERVENPRVEKPFDPEALRGLIRAEVARARGDVA</sequence>
<dbReference type="SMART" id="SM00448">
    <property type="entry name" value="REC"/>
    <property type="match status" value="1"/>
</dbReference>
<evidence type="ECO:0000256" key="3">
    <source>
        <dbReference type="ARBA" id="ARBA00022553"/>
    </source>
</evidence>
<dbReference type="SUPFAM" id="SSF63829">
    <property type="entry name" value="Calcium-dependent phosphotriesterase"/>
    <property type="match status" value="2"/>
</dbReference>
<dbReference type="EC" id="2.7.13.3" evidence="2"/>
<evidence type="ECO:0000259" key="8">
    <source>
        <dbReference type="PROSITE" id="PS50110"/>
    </source>
</evidence>
<dbReference type="SUPFAM" id="SSF52172">
    <property type="entry name" value="CheY-like"/>
    <property type="match status" value="1"/>
</dbReference>
<dbReference type="Pfam" id="PF02518">
    <property type="entry name" value="HATPase_c"/>
    <property type="match status" value="1"/>
</dbReference>
<dbReference type="Gene3D" id="2.60.40.10">
    <property type="entry name" value="Immunoglobulins"/>
    <property type="match status" value="1"/>
</dbReference>
<dbReference type="PROSITE" id="PS50109">
    <property type="entry name" value="HIS_KIN"/>
    <property type="match status" value="1"/>
</dbReference>
<dbReference type="SUPFAM" id="SSF55874">
    <property type="entry name" value="ATPase domain of HSP90 chaperone/DNA topoisomerase II/histidine kinase"/>
    <property type="match status" value="1"/>
</dbReference>
<feature type="domain" description="Histidine kinase" evidence="7">
    <location>
        <begin position="850"/>
        <end position="1076"/>
    </location>
</feature>
<dbReference type="InterPro" id="IPR036890">
    <property type="entry name" value="HATPase_C_sf"/>
</dbReference>
<dbReference type="InterPro" id="IPR001789">
    <property type="entry name" value="Sig_transdc_resp-reg_receiver"/>
</dbReference>
<dbReference type="EMBL" id="CP071091">
    <property type="protein sequence ID" value="QSQ18442.1"/>
    <property type="molecule type" value="Genomic_DNA"/>
</dbReference>
<evidence type="ECO:0000259" key="7">
    <source>
        <dbReference type="PROSITE" id="PS50109"/>
    </source>
</evidence>
<dbReference type="InterPro" id="IPR011006">
    <property type="entry name" value="CheY-like_superfamily"/>
</dbReference>
<dbReference type="Gene3D" id="3.30.565.10">
    <property type="entry name" value="Histidine kinase-like ATPase, C-terminal domain"/>
    <property type="match status" value="1"/>
</dbReference>
<dbReference type="PANTHER" id="PTHR43547:SF2">
    <property type="entry name" value="HYBRID SIGNAL TRANSDUCTION HISTIDINE KINASE C"/>
    <property type="match status" value="1"/>
</dbReference>
<evidence type="ECO:0000256" key="5">
    <source>
        <dbReference type="SAM" id="Coils"/>
    </source>
</evidence>
<dbReference type="InterPro" id="IPR005467">
    <property type="entry name" value="His_kinase_dom"/>
</dbReference>
<dbReference type="InterPro" id="IPR036097">
    <property type="entry name" value="HisK_dim/P_sf"/>
</dbReference>
<dbReference type="Pfam" id="PF00072">
    <property type="entry name" value="Response_reg"/>
    <property type="match status" value="1"/>
</dbReference>
<feature type="compositionally biased region" description="Polar residues" evidence="6">
    <location>
        <begin position="1278"/>
        <end position="1292"/>
    </location>
</feature>
<feature type="compositionally biased region" description="Basic and acidic residues" evidence="6">
    <location>
        <begin position="1352"/>
        <end position="1363"/>
    </location>
</feature>
<dbReference type="InterPro" id="IPR004358">
    <property type="entry name" value="Sig_transdc_His_kin-like_C"/>
</dbReference>
<dbReference type="Gene3D" id="2.130.10.10">
    <property type="entry name" value="YVTN repeat-like/Quinoprotein amine dehydrogenase"/>
    <property type="match status" value="3"/>
</dbReference>
<proteinExistence type="predicted"/>
<feature type="coiled-coil region" evidence="5">
    <location>
        <begin position="800"/>
        <end position="838"/>
    </location>
</feature>
<evidence type="ECO:0000256" key="6">
    <source>
        <dbReference type="SAM" id="MobiDB-lite"/>
    </source>
</evidence>
<name>A0ABX7NLL8_9BACT</name>
<evidence type="ECO:0000256" key="4">
    <source>
        <dbReference type="PROSITE-ProRule" id="PRU00169"/>
    </source>
</evidence>
<organism evidence="9 10">
    <name type="scientific">Myxococcus landrumensis</name>
    <dbReference type="NCBI Taxonomy" id="2813577"/>
    <lineage>
        <taxon>Bacteria</taxon>
        <taxon>Pseudomonadati</taxon>
        <taxon>Myxococcota</taxon>
        <taxon>Myxococcia</taxon>
        <taxon>Myxococcales</taxon>
        <taxon>Cystobacterineae</taxon>
        <taxon>Myxococcaceae</taxon>
        <taxon>Myxococcus</taxon>
    </lineage>
</organism>
<accession>A0ABX7NLL8</accession>
<dbReference type="InterPro" id="IPR011123">
    <property type="entry name" value="Y_Y_Y"/>
</dbReference>
<dbReference type="SUPFAM" id="SSF47384">
    <property type="entry name" value="Homodimeric domain of signal transducing histidine kinase"/>
    <property type="match status" value="1"/>
</dbReference>
<reference evidence="9 10" key="1">
    <citation type="submission" date="2021-02" db="EMBL/GenBank/DDBJ databases">
        <title>De Novo genome assembly of isolated myxobacteria.</title>
        <authorList>
            <person name="Stevens D.C."/>
        </authorList>
    </citation>
    <scope>NUCLEOTIDE SEQUENCE [LARGE SCALE GENOMIC DNA]</scope>
    <source>
        <strain evidence="9 10">SCHIC003</strain>
    </source>
</reference>
<gene>
    <name evidence="9" type="ORF">JY572_28160</name>
</gene>
<evidence type="ECO:0000313" key="9">
    <source>
        <dbReference type="EMBL" id="QSQ18442.1"/>
    </source>
</evidence>
<dbReference type="InterPro" id="IPR011110">
    <property type="entry name" value="Reg_prop"/>
</dbReference>
<comment type="catalytic activity">
    <reaction evidence="1">
        <text>ATP + protein L-histidine = ADP + protein N-phospho-L-histidine.</text>
        <dbReference type="EC" id="2.7.13.3"/>
    </reaction>
</comment>
<dbReference type="CDD" id="cd00082">
    <property type="entry name" value="HisKA"/>
    <property type="match status" value="1"/>
</dbReference>
<keyword evidence="10" id="KW-1185">Reference proteome</keyword>
<dbReference type="InterPro" id="IPR015943">
    <property type="entry name" value="WD40/YVTN_repeat-like_dom_sf"/>
</dbReference>
<dbReference type="SMART" id="SM00387">
    <property type="entry name" value="HATPase_c"/>
    <property type="match status" value="1"/>
</dbReference>
<dbReference type="Proteomes" id="UP000663090">
    <property type="component" value="Chromosome"/>
</dbReference>
<dbReference type="InterPro" id="IPR013783">
    <property type="entry name" value="Ig-like_fold"/>
</dbReference>
<keyword evidence="5" id="KW-0175">Coiled coil</keyword>
<dbReference type="Gene3D" id="1.10.287.130">
    <property type="match status" value="1"/>
</dbReference>
<feature type="modified residue" description="4-aspartylphosphate" evidence="4">
    <location>
        <position position="1594"/>
    </location>
</feature>